<accession>A0AAD1DW40</accession>
<protein>
    <submittedName>
        <fullName evidence="1">Uncharacterized protein</fullName>
    </submittedName>
</protein>
<dbReference type="EMBL" id="CP033930">
    <property type="protein sequence ID" value="AZB18794.1"/>
    <property type="molecule type" value="Genomic_DNA"/>
</dbReference>
<evidence type="ECO:0000313" key="1">
    <source>
        <dbReference type="EMBL" id="AZB18794.1"/>
    </source>
</evidence>
<dbReference type="Proteomes" id="UP000269015">
    <property type="component" value="Chromosome"/>
</dbReference>
<proteinExistence type="predicted"/>
<reference evidence="1 2" key="1">
    <citation type="submission" date="2018-11" db="EMBL/GenBank/DDBJ databases">
        <title>Proposal to divide the Flavobacteriaceae and reorganize its genera based on Amino Acid Identity values calculated from whole genome sequences.</title>
        <authorList>
            <person name="Nicholson A.C."/>
            <person name="Gulvik C.A."/>
            <person name="Whitney A.M."/>
            <person name="Humrighouse B.W."/>
            <person name="Bell M."/>
            <person name="Holmes B."/>
            <person name="Steigerwalt A.G."/>
            <person name="Villarma A."/>
            <person name="Sheth M."/>
            <person name="Batra D."/>
            <person name="Pryor J."/>
            <person name="Bernardet J.-F."/>
            <person name="Hugo C."/>
            <person name="Kampfer P."/>
            <person name="Newman J."/>
            <person name="McQuiston J.R."/>
        </authorList>
    </citation>
    <scope>NUCLEOTIDE SEQUENCE [LARGE SCALE GENOMIC DNA]</scope>
    <source>
        <strain evidence="1 2">H5559</strain>
    </source>
</reference>
<name>A0AAD1DW40_CHRID</name>
<dbReference type="AlphaFoldDB" id="A0AAD1DW40"/>
<organism evidence="1 2">
    <name type="scientific">Chryseobacterium indologenes</name>
    <name type="common">Flavobacterium indologenes</name>
    <dbReference type="NCBI Taxonomy" id="253"/>
    <lineage>
        <taxon>Bacteria</taxon>
        <taxon>Pseudomonadati</taxon>
        <taxon>Bacteroidota</taxon>
        <taxon>Flavobacteriia</taxon>
        <taxon>Flavobacteriales</taxon>
        <taxon>Weeksellaceae</taxon>
        <taxon>Chryseobacterium group</taxon>
        <taxon>Chryseobacterium</taxon>
    </lineage>
</organism>
<sequence length="311" mass="35803">MVKLDFQVQIYNYFSNVQFFKSYFCEKINFMHRLLLGLLPLLFIGCKKESTVKKEEVKVLDKACYSTDFMKKILDLDEMKEQAKFLDSLTNGKSGIAFLVDSTKVNGIWNYSISAGYNGPDRFETYHIFRTSGNECDQLEIMEPVSGDYISIEKWRKATTEPAQEKSGLQKGKYSLPLESLPRVDVKFIETDFLPEGSEQYTCGEPKFRYFPLTQYKGMELILVPMDCGDFDYRYYLLTVVKNSIIGEAYVEGIWFDPGKDDKKEEFSSYEISKSGKVTVTTDHTLDGESQSITKAYYQISDDGKIVEINK</sequence>
<gene>
    <name evidence="1" type="ORF">EG352_13890</name>
</gene>
<evidence type="ECO:0000313" key="2">
    <source>
        <dbReference type="Proteomes" id="UP000269015"/>
    </source>
</evidence>